<evidence type="ECO:0000259" key="1">
    <source>
        <dbReference type="Pfam" id="PF01636"/>
    </source>
</evidence>
<proteinExistence type="predicted"/>
<protein>
    <submittedName>
        <fullName evidence="2">Unannotated protein</fullName>
    </submittedName>
</protein>
<name>A0A6J6DBH8_9ZZZZ</name>
<evidence type="ECO:0000313" key="2">
    <source>
        <dbReference type="EMBL" id="CAB4558968.1"/>
    </source>
</evidence>
<dbReference type="EMBL" id="CAEZSR010000052">
    <property type="protein sequence ID" value="CAB4558968.1"/>
    <property type="molecule type" value="Genomic_DNA"/>
</dbReference>
<accession>A0A6J6DBH8</accession>
<dbReference type="InterPro" id="IPR011009">
    <property type="entry name" value="Kinase-like_dom_sf"/>
</dbReference>
<sequence>MSSDEHRLEGGWQTEVRRRADVVLRSAGPQSATVIALLRHLADEGFDAASRPVDGGFSSDGREQVTFVEGESPHPLAWCDQAAWHIGRRLAELHRIASRFRPDRPVWRPWFARSLPGTKPVVGHGDLGPWNVIARDGVPVAFIDWDNAGPVDALWELAQVVWLNAHLHDDDVADLNQLGSPSDRARQAAVLLDGYGLARADRVGFVDRMIEFAIRAARDEAVSSQVGPETPSPSPNGFPLLWAVTWRARSAAWMLDHRAVLQTTIERSAD</sequence>
<dbReference type="SUPFAM" id="SSF56112">
    <property type="entry name" value="Protein kinase-like (PK-like)"/>
    <property type="match status" value="1"/>
</dbReference>
<dbReference type="InterPro" id="IPR002575">
    <property type="entry name" value="Aminoglycoside_PTrfase"/>
</dbReference>
<feature type="domain" description="Aminoglycoside phosphotransferase" evidence="1">
    <location>
        <begin position="109"/>
        <end position="165"/>
    </location>
</feature>
<dbReference type="AlphaFoldDB" id="A0A6J6DBH8"/>
<gene>
    <name evidence="2" type="ORF">UFOPK1493_01627</name>
</gene>
<organism evidence="2">
    <name type="scientific">freshwater metagenome</name>
    <dbReference type="NCBI Taxonomy" id="449393"/>
    <lineage>
        <taxon>unclassified sequences</taxon>
        <taxon>metagenomes</taxon>
        <taxon>ecological metagenomes</taxon>
    </lineage>
</organism>
<dbReference type="Gene3D" id="3.90.1200.10">
    <property type="match status" value="1"/>
</dbReference>
<dbReference type="Pfam" id="PF01636">
    <property type="entry name" value="APH"/>
    <property type="match status" value="1"/>
</dbReference>
<reference evidence="2" key="1">
    <citation type="submission" date="2020-05" db="EMBL/GenBank/DDBJ databases">
        <authorList>
            <person name="Chiriac C."/>
            <person name="Salcher M."/>
            <person name="Ghai R."/>
            <person name="Kavagutti S V."/>
        </authorList>
    </citation>
    <scope>NUCLEOTIDE SEQUENCE</scope>
</reference>